<dbReference type="RefSeq" id="WP_377904934.1">
    <property type="nucleotide sequence ID" value="NZ_JBHRZS010000006.1"/>
</dbReference>
<name>A0ABV8APQ3_9BACT</name>
<keyword evidence="2" id="KW-0472">Membrane</keyword>
<feature type="transmembrane region" description="Helical" evidence="2">
    <location>
        <begin position="21"/>
        <end position="44"/>
    </location>
</feature>
<keyword evidence="2" id="KW-1133">Transmembrane helix</keyword>
<dbReference type="EMBL" id="JBHRZS010000006">
    <property type="protein sequence ID" value="MFC3879988.1"/>
    <property type="molecule type" value="Genomic_DNA"/>
</dbReference>
<keyword evidence="2" id="KW-0812">Transmembrane</keyword>
<comment type="caution">
    <text evidence="4">The sequence shown here is derived from an EMBL/GenBank/DDBJ whole genome shotgun (WGS) entry which is preliminary data.</text>
</comment>
<evidence type="ECO:0000259" key="3">
    <source>
        <dbReference type="Pfam" id="PF02397"/>
    </source>
</evidence>
<feature type="domain" description="Bacterial sugar transferase" evidence="3">
    <location>
        <begin position="16"/>
        <end position="252"/>
    </location>
</feature>
<dbReference type="PANTHER" id="PTHR30576:SF0">
    <property type="entry name" value="UNDECAPRENYL-PHOSPHATE N-ACETYLGALACTOSAMINYL 1-PHOSPHATE TRANSFERASE-RELATED"/>
    <property type="match status" value="1"/>
</dbReference>
<reference evidence="5" key="1">
    <citation type="journal article" date="2019" name="Int. J. Syst. Evol. Microbiol.">
        <title>The Global Catalogue of Microorganisms (GCM) 10K type strain sequencing project: providing services to taxonomists for standard genome sequencing and annotation.</title>
        <authorList>
            <consortium name="The Broad Institute Genomics Platform"/>
            <consortium name="The Broad Institute Genome Sequencing Center for Infectious Disease"/>
            <person name="Wu L."/>
            <person name="Ma J."/>
        </authorList>
    </citation>
    <scope>NUCLEOTIDE SEQUENCE [LARGE SCALE GENOMIC DNA]</scope>
    <source>
        <strain evidence="5">CCUG 60523</strain>
    </source>
</reference>
<dbReference type="Proteomes" id="UP001595805">
    <property type="component" value="Unassembled WGS sequence"/>
</dbReference>
<sequence length="258" mass="29493">MKRSKKLSAPKVPKIKRSFDILVASLLILFLSPLFLLVALLIRLESKGPIFYYSYRVGMNYHIFKFYKFRSMRTDADQLVDKLKHLNAYQKSAQSEQTVQGFTRDQILTLDERAVRLQDAGLITEAAYESQKEQASQQAFVKFENDPRITKVGKWIRNLSIDELPQLFNILIGDMSLVGNRPLPLYEAEQLTADESIGRFMGPAGLTGLWQVTERGKKGVDAKSRCALDIHYAQNHSFWMDLKILVKTPLAAIQHENV</sequence>
<dbReference type="Pfam" id="PF02397">
    <property type="entry name" value="Bac_transf"/>
    <property type="match status" value="1"/>
</dbReference>
<keyword evidence="4" id="KW-0808">Transferase</keyword>
<organism evidence="4 5">
    <name type="scientific">Algoriphagus namhaensis</name>
    <dbReference type="NCBI Taxonomy" id="915353"/>
    <lineage>
        <taxon>Bacteria</taxon>
        <taxon>Pseudomonadati</taxon>
        <taxon>Bacteroidota</taxon>
        <taxon>Cytophagia</taxon>
        <taxon>Cytophagales</taxon>
        <taxon>Cyclobacteriaceae</taxon>
        <taxon>Algoriphagus</taxon>
    </lineage>
</organism>
<gene>
    <name evidence="4" type="ORF">ACFOSV_07370</name>
</gene>
<accession>A0ABV8APQ3</accession>
<evidence type="ECO:0000256" key="2">
    <source>
        <dbReference type="SAM" id="Phobius"/>
    </source>
</evidence>
<evidence type="ECO:0000256" key="1">
    <source>
        <dbReference type="ARBA" id="ARBA00006464"/>
    </source>
</evidence>
<dbReference type="PANTHER" id="PTHR30576">
    <property type="entry name" value="COLANIC BIOSYNTHESIS UDP-GLUCOSE LIPID CARRIER TRANSFERASE"/>
    <property type="match status" value="1"/>
</dbReference>
<keyword evidence="5" id="KW-1185">Reference proteome</keyword>
<evidence type="ECO:0000313" key="4">
    <source>
        <dbReference type="EMBL" id="MFC3879988.1"/>
    </source>
</evidence>
<comment type="similarity">
    <text evidence="1">Belongs to the bacterial sugar transferase family.</text>
</comment>
<protein>
    <submittedName>
        <fullName evidence="4">Sugar transferase</fullName>
    </submittedName>
</protein>
<proteinExistence type="inferred from homology"/>
<dbReference type="GO" id="GO:0016740">
    <property type="term" value="F:transferase activity"/>
    <property type="evidence" value="ECO:0007669"/>
    <property type="project" value="UniProtKB-KW"/>
</dbReference>
<evidence type="ECO:0000313" key="5">
    <source>
        <dbReference type="Proteomes" id="UP001595805"/>
    </source>
</evidence>
<dbReference type="InterPro" id="IPR003362">
    <property type="entry name" value="Bact_transf"/>
</dbReference>